<keyword evidence="10 13" id="KW-0472">Membrane</keyword>
<organism evidence="15 16">
    <name type="scientific">Pyruvatibacter mobilis</name>
    <dbReference type="NCBI Taxonomy" id="1712261"/>
    <lineage>
        <taxon>Bacteria</taxon>
        <taxon>Pseudomonadati</taxon>
        <taxon>Pseudomonadota</taxon>
        <taxon>Alphaproteobacteria</taxon>
        <taxon>Hyphomicrobiales</taxon>
        <taxon>Parvibaculaceae</taxon>
        <taxon>Pyruvatibacter</taxon>
    </lineage>
</organism>
<evidence type="ECO:0000256" key="9">
    <source>
        <dbReference type="ARBA" id="ARBA00022989"/>
    </source>
</evidence>
<keyword evidence="7 14" id="KW-0812">Transmembrane</keyword>
<dbReference type="EMBL" id="WXYQ01000001">
    <property type="protein sequence ID" value="NBG94671.1"/>
    <property type="molecule type" value="Genomic_DNA"/>
</dbReference>
<evidence type="ECO:0000256" key="3">
    <source>
        <dbReference type="ARBA" id="ARBA00010323"/>
    </source>
</evidence>
<dbReference type="RefSeq" id="WP_160586727.1">
    <property type="nucleotide sequence ID" value="NZ_BMHN01000001.1"/>
</dbReference>
<evidence type="ECO:0000256" key="10">
    <source>
        <dbReference type="ARBA" id="ARBA00023136"/>
    </source>
</evidence>
<protein>
    <recommendedName>
        <fullName evidence="4">Probable alginate O-acetylase AlgI</fullName>
    </recommendedName>
    <alternativeName>
        <fullName evidence="12">Alginate biosynthesis protein AlgI</fullName>
    </alternativeName>
</protein>
<feature type="transmembrane region" description="Helical" evidence="14">
    <location>
        <begin position="315"/>
        <end position="338"/>
    </location>
</feature>
<keyword evidence="6 13" id="KW-0808">Transferase</keyword>
<dbReference type="PANTHER" id="PTHR13285:SF23">
    <property type="entry name" value="TEICHOIC ACID D-ALANYLTRANSFERASE"/>
    <property type="match status" value="1"/>
</dbReference>
<dbReference type="Pfam" id="PF03062">
    <property type="entry name" value="MBOAT"/>
    <property type="match status" value="1"/>
</dbReference>
<evidence type="ECO:0000256" key="8">
    <source>
        <dbReference type="ARBA" id="ARBA00022841"/>
    </source>
</evidence>
<evidence type="ECO:0000256" key="13">
    <source>
        <dbReference type="PIRNR" id="PIRNR016636"/>
    </source>
</evidence>
<comment type="caution">
    <text evidence="15">The sequence shown here is derived from an EMBL/GenBank/DDBJ whole genome shotgun (WGS) entry which is preliminary data.</text>
</comment>
<dbReference type="AlphaFoldDB" id="A0A845Q997"/>
<keyword evidence="11 13" id="KW-0012">Acyltransferase</keyword>
<dbReference type="PIRSF" id="PIRSF500217">
    <property type="entry name" value="AlgI"/>
    <property type="match status" value="1"/>
</dbReference>
<gene>
    <name evidence="15" type="ORF">GTQ45_02880</name>
</gene>
<evidence type="ECO:0000256" key="7">
    <source>
        <dbReference type="ARBA" id="ARBA00022692"/>
    </source>
</evidence>
<dbReference type="InterPro" id="IPR051085">
    <property type="entry name" value="MB_O-acyltransferase"/>
</dbReference>
<proteinExistence type="inferred from homology"/>
<evidence type="ECO:0000256" key="14">
    <source>
        <dbReference type="SAM" id="Phobius"/>
    </source>
</evidence>
<comment type="similarity">
    <text evidence="3 13">Belongs to the membrane-bound acyltransferase family.</text>
</comment>
<dbReference type="Proteomes" id="UP000470384">
    <property type="component" value="Unassembled WGS sequence"/>
</dbReference>
<keyword evidence="9 14" id="KW-1133">Transmembrane helix</keyword>
<reference evidence="15 16" key="1">
    <citation type="journal article" date="2016" name="Int. J. Syst. Evol. Microbiol.">
        <title>Pyruvatibacter mobilis gen. nov., sp. nov., a marine bacterium from the culture broth of Picochlorum sp. 122.</title>
        <authorList>
            <person name="Wang G."/>
            <person name="Tang M."/>
            <person name="Wu H."/>
            <person name="Dai S."/>
            <person name="Li T."/>
            <person name="Chen C."/>
            <person name="He H."/>
            <person name="Fan J."/>
            <person name="Xiang W."/>
            <person name="Li X."/>
        </authorList>
    </citation>
    <scope>NUCLEOTIDE SEQUENCE [LARGE SCALE GENOMIC DNA]</scope>
    <source>
        <strain evidence="15 16">GYP-11</strain>
    </source>
</reference>
<evidence type="ECO:0000313" key="15">
    <source>
        <dbReference type="EMBL" id="NBG94671.1"/>
    </source>
</evidence>
<feature type="transmembrane region" description="Helical" evidence="14">
    <location>
        <begin position="77"/>
        <end position="104"/>
    </location>
</feature>
<dbReference type="GO" id="GO:0005886">
    <property type="term" value="C:plasma membrane"/>
    <property type="evidence" value="ECO:0007669"/>
    <property type="project" value="UniProtKB-SubCell"/>
</dbReference>
<feature type="transmembrane region" description="Helical" evidence="14">
    <location>
        <begin position="190"/>
        <end position="213"/>
    </location>
</feature>
<dbReference type="InterPro" id="IPR028362">
    <property type="entry name" value="AlgI"/>
</dbReference>
<feature type="transmembrane region" description="Helical" evidence="14">
    <location>
        <begin position="116"/>
        <end position="135"/>
    </location>
</feature>
<feature type="transmembrane region" description="Helical" evidence="14">
    <location>
        <begin position="463"/>
        <end position="488"/>
    </location>
</feature>
<dbReference type="InterPro" id="IPR024194">
    <property type="entry name" value="Ac/AlaTfrase_AlgI/DltB"/>
</dbReference>
<comment type="pathway">
    <text evidence="2">Glycan biosynthesis; alginate biosynthesis.</text>
</comment>
<evidence type="ECO:0000256" key="4">
    <source>
        <dbReference type="ARBA" id="ARBA00016084"/>
    </source>
</evidence>
<dbReference type="InterPro" id="IPR004299">
    <property type="entry name" value="MBOAT_fam"/>
</dbReference>
<comment type="subcellular location">
    <subcellularLocation>
        <location evidence="1">Cell membrane</location>
        <topology evidence="1">Multi-pass membrane protein</topology>
    </subcellularLocation>
</comment>
<dbReference type="PIRSF" id="PIRSF016636">
    <property type="entry name" value="AlgI_DltB"/>
    <property type="match status" value="1"/>
</dbReference>
<evidence type="ECO:0000313" key="16">
    <source>
        <dbReference type="Proteomes" id="UP000470384"/>
    </source>
</evidence>
<feature type="transmembrane region" description="Helical" evidence="14">
    <location>
        <begin position="382"/>
        <end position="402"/>
    </location>
</feature>
<accession>A0A845Q997</accession>
<dbReference type="GO" id="GO:0042121">
    <property type="term" value="P:alginic acid biosynthetic process"/>
    <property type="evidence" value="ECO:0007669"/>
    <property type="project" value="UniProtKB-KW"/>
</dbReference>
<name>A0A845Q997_9HYPH</name>
<evidence type="ECO:0000256" key="12">
    <source>
        <dbReference type="ARBA" id="ARBA00031030"/>
    </source>
</evidence>
<dbReference type="PANTHER" id="PTHR13285">
    <property type="entry name" value="ACYLTRANSFERASE"/>
    <property type="match status" value="1"/>
</dbReference>
<keyword evidence="16" id="KW-1185">Reference proteome</keyword>
<dbReference type="OrthoDB" id="139172at2"/>
<feature type="transmembrane region" description="Helical" evidence="14">
    <location>
        <begin position="6"/>
        <end position="22"/>
    </location>
</feature>
<dbReference type="GO" id="GO:0016746">
    <property type="term" value="F:acyltransferase activity"/>
    <property type="evidence" value="ECO:0007669"/>
    <property type="project" value="UniProtKB-KW"/>
</dbReference>
<feature type="transmembrane region" description="Helical" evidence="14">
    <location>
        <begin position="155"/>
        <end position="178"/>
    </location>
</feature>
<sequence length="491" mass="54984">MLFPTLDFALFFVIVFLIAWELRRDLQARKLVLVFASYFFYGYWDIRFTLLLAGSSLLNYAAGRIIGGLNDGALRKWVLGIAVALNLGVLAFFKYYGFFLASLADLLASVNLERDLPFLEIILPVGISFFTFQGISYLVDVYRRHVDASRSVLDIFLYISFFPQLVAGPIVRAAHFLPQLERTPHVNRRMAGLAVVLILVGLFKKMVIANYLATELVDHVFFDPTAYGGGDLLLGVYGYAVQIYCDFSAYSDIAIGVAALLGYRFPRNFDHPYRSASLQEFWRRWHISLSTWLRDYLYIPLGGSRGSTFQTYRNLFLTMFLGGIWHGAAWTFVFWGAFHGAMLGVERAVTRRWDELTGNGHHYGGGLMAALMGVGRRIQGTFATLLGIVLTFHLVCFAWIFFRASSFSGAWNYVAGLADWSQPAQFASPFIVGLIAFSLAGQFLPSGWAIGAGRVLQRVSWPVLGLTLGFGILLIEAMAPEGVAPFIYFQF</sequence>
<evidence type="ECO:0000256" key="1">
    <source>
        <dbReference type="ARBA" id="ARBA00004651"/>
    </source>
</evidence>
<feature type="transmembrane region" description="Helical" evidence="14">
    <location>
        <begin position="430"/>
        <end position="451"/>
    </location>
</feature>
<evidence type="ECO:0000256" key="5">
    <source>
        <dbReference type="ARBA" id="ARBA00022475"/>
    </source>
</evidence>
<keyword evidence="5 13" id="KW-1003">Cell membrane</keyword>
<evidence type="ECO:0000256" key="2">
    <source>
        <dbReference type="ARBA" id="ARBA00005182"/>
    </source>
</evidence>
<dbReference type="GeneID" id="300653659"/>
<evidence type="ECO:0000256" key="11">
    <source>
        <dbReference type="ARBA" id="ARBA00023315"/>
    </source>
</evidence>
<evidence type="ECO:0000256" key="6">
    <source>
        <dbReference type="ARBA" id="ARBA00022679"/>
    </source>
</evidence>
<feature type="transmembrane region" description="Helical" evidence="14">
    <location>
        <begin position="31"/>
        <end position="57"/>
    </location>
</feature>
<keyword evidence="8" id="KW-0016">Alginate biosynthesis</keyword>